<dbReference type="InterPro" id="IPR012340">
    <property type="entry name" value="NA-bd_OB-fold"/>
</dbReference>
<proteinExistence type="predicted"/>
<keyword evidence="2" id="KW-0235">DNA replication</keyword>
<evidence type="ECO:0000313" key="5">
    <source>
        <dbReference type="EMBL" id="MCP1675022.1"/>
    </source>
</evidence>
<gene>
    <name evidence="5" type="ORF">J2T57_002160</name>
</gene>
<dbReference type="InterPro" id="IPR000424">
    <property type="entry name" value="Primosome_PriB/ssb"/>
</dbReference>
<dbReference type="Pfam" id="PF22657">
    <property type="entry name" value="SSB_1"/>
    <property type="match status" value="1"/>
</dbReference>
<accession>A0AAE3KG98</accession>
<organism evidence="5 6">
    <name type="scientific">Natronocella acetinitrilica</name>
    <dbReference type="NCBI Taxonomy" id="414046"/>
    <lineage>
        <taxon>Bacteria</taxon>
        <taxon>Pseudomonadati</taxon>
        <taxon>Pseudomonadota</taxon>
        <taxon>Gammaproteobacteria</taxon>
        <taxon>Chromatiales</taxon>
        <taxon>Ectothiorhodospiraceae</taxon>
        <taxon>Natronocella</taxon>
    </lineage>
</organism>
<dbReference type="Proteomes" id="UP001205843">
    <property type="component" value="Unassembled WGS sequence"/>
</dbReference>
<sequence length="112" mass="12498">MAERTSRWPDNRLVLTGRLLGEPDVRQTPAGLKIVRLRIEHGENTEGATADRRPFQVTVRVAAPELLETACRLRDGDQVRVTGSLMGMGHRTYRTTLEIDARGLHIADPANE</sequence>
<comment type="caution">
    <text evidence="5">The sequence shown here is derived from an EMBL/GenBank/DDBJ whole genome shotgun (WGS) entry which is preliminary data.</text>
</comment>
<protein>
    <submittedName>
        <fullName evidence="5">Primosomal replication protein N</fullName>
    </submittedName>
</protein>
<evidence type="ECO:0000256" key="4">
    <source>
        <dbReference type="PROSITE-ProRule" id="PRU00252"/>
    </source>
</evidence>
<dbReference type="GO" id="GO:0006269">
    <property type="term" value="P:DNA replication, synthesis of primer"/>
    <property type="evidence" value="ECO:0007669"/>
    <property type="project" value="UniProtKB-KW"/>
</dbReference>
<dbReference type="EMBL" id="JALJXV010000004">
    <property type="protein sequence ID" value="MCP1675022.1"/>
    <property type="molecule type" value="Genomic_DNA"/>
</dbReference>
<dbReference type="SUPFAM" id="SSF50249">
    <property type="entry name" value="Nucleic acid-binding proteins"/>
    <property type="match status" value="1"/>
</dbReference>
<evidence type="ECO:0000256" key="3">
    <source>
        <dbReference type="ARBA" id="ARBA00023125"/>
    </source>
</evidence>
<dbReference type="AlphaFoldDB" id="A0AAE3KG98"/>
<dbReference type="GO" id="GO:0003697">
    <property type="term" value="F:single-stranded DNA binding"/>
    <property type="evidence" value="ECO:0007669"/>
    <property type="project" value="InterPro"/>
</dbReference>
<reference evidence="5" key="1">
    <citation type="submission" date="2022-03" db="EMBL/GenBank/DDBJ databases">
        <title>Genomic Encyclopedia of Type Strains, Phase III (KMG-III): the genomes of soil and plant-associated and newly described type strains.</title>
        <authorList>
            <person name="Whitman W."/>
        </authorList>
    </citation>
    <scope>NUCLEOTIDE SEQUENCE</scope>
    <source>
        <strain evidence="5">ANL 6-2</strain>
    </source>
</reference>
<dbReference type="InterPro" id="IPR023646">
    <property type="entry name" value="Prisomal_replication_PriB"/>
</dbReference>
<keyword evidence="6" id="KW-1185">Reference proteome</keyword>
<dbReference type="PROSITE" id="PS50935">
    <property type="entry name" value="SSB"/>
    <property type="match status" value="1"/>
</dbReference>
<evidence type="ECO:0000256" key="1">
    <source>
        <dbReference type="ARBA" id="ARBA00022515"/>
    </source>
</evidence>
<keyword evidence="3 4" id="KW-0238">DNA-binding</keyword>
<name>A0AAE3KG98_9GAMM</name>
<evidence type="ECO:0000313" key="6">
    <source>
        <dbReference type="Proteomes" id="UP001205843"/>
    </source>
</evidence>
<keyword evidence="1" id="KW-0639">Primosome</keyword>
<evidence type="ECO:0000256" key="2">
    <source>
        <dbReference type="ARBA" id="ARBA00022705"/>
    </source>
</evidence>
<dbReference type="Gene3D" id="2.40.50.140">
    <property type="entry name" value="Nucleic acid-binding proteins"/>
    <property type="match status" value="1"/>
</dbReference>
<dbReference type="RefSeq" id="WP_253477799.1">
    <property type="nucleotide sequence ID" value="NZ_JALJXV010000004.1"/>
</dbReference>
<dbReference type="GO" id="GO:1990077">
    <property type="term" value="C:primosome complex"/>
    <property type="evidence" value="ECO:0007669"/>
    <property type="project" value="UniProtKB-KW"/>
</dbReference>